<evidence type="ECO:0000259" key="11">
    <source>
        <dbReference type="PROSITE" id="PS50893"/>
    </source>
</evidence>
<keyword evidence="6" id="KW-0067">ATP-binding</keyword>
<evidence type="ECO:0000256" key="9">
    <source>
        <dbReference type="SAM" id="MobiDB-lite"/>
    </source>
</evidence>
<feature type="transmembrane region" description="Helical" evidence="10">
    <location>
        <begin position="621"/>
        <end position="640"/>
    </location>
</feature>
<protein>
    <submittedName>
        <fullName evidence="12">ABC-2 type transporter-domain-containing protein</fullName>
    </submittedName>
</protein>
<keyword evidence="13" id="KW-1185">Reference proteome</keyword>
<dbReference type="PROSITE" id="PS50893">
    <property type="entry name" value="ABC_TRANSPORTER_2"/>
    <property type="match status" value="2"/>
</dbReference>
<proteinExistence type="inferred from homology"/>
<feature type="region of interest" description="Disordered" evidence="9">
    <location>
        <begin position="1"/>
        <end position="54"/>
    </location>
</feature>
<feature type="transmembrane region" description="Helical" evidence="10">
    <location>
        <begin position="543"/>
        <end position="565"/>
    </location>
</feature>
<evidence type="ECO:0000256" key="6">
    <source>
        <dbReference type="ARBA" id="ARBA00022840"/>
    </source>
</evidence>
<feature type="transmembrane region" description="Helical" evidence="10">
    <location>
        <begin position="1172"/>
        <end position="1193"/>
    </location>
</feature>
<feature type="transmembrane region" description="Helical" evidence="10">
    <location>
        <begin position="1251"/>
        <end position="1278"/>
    </location>
</feature>
<dbReference type="InterPro" id="IPR027417">
    <property type="entry name" value="P-loop_NTPase"/>
</dbReference>
<feature type="transmembrane region" description="Helical" evidence="10">
    <location>
        <begin position="1290"/>
        <end position="1312"/>
    </location>
</feature>
<keyword evidence="8 10" id="KW-0472">Membrane</keyword>
<evidence type="ECO:0000256" key="10">
    <source>
        <dbReference type="SAM" id="Phobius"/>
    </source>
</evidence>
<dbReference type="InterPro" id="IPR034003">
    <property type="entry name" value="ABCG_PDR_2"/>
</dbReference>
<dbReference type="Gene3D" id="3.40.50.300">
    <property type="entry name" value="P-loop containing nucleotide triphosphate hydrolases"/>
    <property type="match status" value="2"/>
</dbReference>
<accession>A0AA38RPP5</accession>
<dbReference type="GO" id="GO:0005524">
    <property type="term" value="F:ATP binding"/>
    <property type="evidence" value="ECO:0007669"/>
    <property type="project" value="UniProtKB-KW"/>
</dbReference>
<dbReference type="InterPro" id="IPR043926">
    <property type="entry name" value="ABCG_dom"/>
</dbReference>
<feature type="domain" description="ABC transporter" evidence="11">
    <location>
        <begin position="836"/>
        <end position="1079"/>
    </location>
</feature>
<dbReference type="FunFam" id="3.40.50.300:FF:000054">
    <property type="entry name" value="ABC multidrug transporter atrF"/>
    <property type="match status" value="1"/>
</dbReference>
<evidence type="ECO:0000313" key="13">
    <source>
        <dbReference type="Proteomes" id="UP001174691"/>
    </source>
</evidence>
<dbReference type="InterPro" id="IPR034001">
    <property type="entry name" value="ABCG_PDR_1"/>
</dbReference>
<dbReference type="Pfam" id="PF01061">
    <property type="entry name" value="ABC2_membrane"/>
    <property type="match status" value="2"/>
</dbReference>
<evidence type="ECO:0000256" key="5">
    <source>
        <dbReference type="ARBA" id="ARBA00022741"/>
    </source>
</evidence>
<evidence type="ECO:0000256" key="7">
    <source>
        <dbReference type="ARBA" id="ARBA00022989"/>
    </source>
</evidence>
<evidence type="ECO:0000313" key="12">
    <source>
        <dbReference type="EMBL" id="KAJ9148215.1"/>
    </source>
</evidence>
<reference evidence="12" key="1">
    <citation type="submission" date="2022-07" db="EMBL/GenBank/DDBJ databases">
        <title>Fungi with potential for degradation of polypropylene.</title>
        <authorList>
            <person name="Gostincar C."/>
        </authorList>
    </citation>
    <scope>NUCLEOTIDE SEQUENCE</scope>
    <source>
        <strain evidence="12">EXF-13287</strain>
    </source>
</reference>
<organism evidence="12 13">
    <name type="scientific">Coniochaeta hoffmannii</name>
    <dbReference type="NCBI Taxonomy" id="91930"/>
    <lineage>
        <taxon>Eukaryota</taxon>
        <taxon>Fungi</taxon>
        <taxon>Dikarya</taxon>
        <taxon>Ascomycota</taxon>
        <taxon>Pezizomycotina</taxon>
        <taxon>Sordariomycetes</taxon>
        <taxon>Sordariomycetidae</taxon>
        <taxon>Coniochaetales</taxon>
        <taxon>Coniochaetaceae</taxon>
        <taxon>Coniochaeta</taxon>
    </lineage>
</organism>
<dbReference type="Proteomes" id="UP001174691">
    <property type="component" value="Unassembled WGS sequence"/>
</dbReference>
<evidence type="ECO:0000256" key="2">
    <source>
        <dbReference type="ARBA" id="ARBA00006012"/>
    </source>
</evidence>
<dbReference type="InterPro" id="IPR003439">
    <property type="entry name" value="ABC_transporter-like_ATP-bd"/>
</dbReference>
<feature type="domain" description="ABC transporter" evidence="11">
    <location>
        <begin position="151"/>
        <end position="401"/>
    </location>
</feature>
<keyword evidence="3" id="KW-0813">Transport</keyword>
<dbReference type="SUPFAM" id="SSF52540">
    <property type="entry name" value="P-loop containing nucleoside triphosphate hydrolases"/>
    <property type="match status" value="2"/>
</dbReference>
<feature type="compositionally biased region" description="Polar residues" evidence="9">
    <location>
        <begin position="7"/>
        <end position="18"/>
    </location>
</feature>
<dbReference type="GO" id="GO:0140359">
    <property type="term" value="F:ABC-type transporter activity"/>
    <property type="evidence" value="ECO:0007669"/>
    <property type="project" value="InterPro"/>
</dbReference>
<dbReference type="Pfam" id="PF14510">
    <property type="entry name" value="ABC_trans_N"/>
    <property type="match status" value="1"/>
</dbReference>
<dbReference type="InterPro" id="IPR013525">
    <property type="entry name" value="ABC2_TM"/>
</dbReference>
<dbReference type="SMART" id="SM00382">
    <property type="entry name" value="AAA"/>
    <property type="match status" value="2"/>
</dbReference>
<feature type="transmembrane region" description="Helical" evidence="10">
    <location>
        <begin position="1324"/>
        <end position="1348"/>
    </location>
</feature>
<feature type="transmembrane region" description="Helical" evidence="10">
    <location>
        <begin position="1443"/>
        <end position="1462"/>
    </location>
</feature>
<evidence type="ECO:0000256" key="3">
    <source>
        <dbReference type="ARBA" id="ARBA00022448"/>
    </source>
</evidence>
<sequence>MNRRKSNMSSYAQDQPGSETEIVQMHDMSSSAIDDSAEGTVADGSDLERRNTFDEQELAELGRIATTISRRRSVASAAHGKVLLAPTDKELDPNSTSFNLEKWLRHFFREMEAQGLDRAPLGFTFQNLNVSGSGQALQLQQTLTDFFLTPFRLKETLGGRKTHRKILHSFDALVEPGELLVVLGRPGSGCSTFLKSVTGELHGLEIEDPSSIRYSGISQKQMVKEFGGELVYNQEVDKHFPHLTVGETLEFAAATRTPQTRIEDTTREEHIEATVQVVMAMCGLTHTRNTKVGNDFIRGVSGGERKRVSIAEMIVARSSICAWDNSTRGLDSATAYKFVHNLRLAADIGRSTHVVAIYQASQAIYDIFDKATVLYEGRQIYFGPAGKAKAFFERQGWACPARQTTADFLTAVTNPIERTPRPGMENKVPQTPEEFEAYWRASPEYKELQAEIAAQHQAEASEMVNQLRGAKAQMQARHVRPGSSYMISLPMQIGVATKRAYRRIWNDKAATLTQSLSNIIIALIVGSLYYNSPNATGGATSKVSTLFIAILCNALTALSEIASLYSQRPIVEKQASYRFVHPAAEAIAGIVSDIPIKFLVAICFNIVLYFLAGLKREPGAFFLYFLISFITTFVLSAVFRTMAAVTKTIAQALSLSGVLVLALVIYTGFVIAPPQMHPWFGWIRWLNPIYYAFEILVANEFHHRELACSQFVPAYPDLVGDSFICSAAGAVAGQRTVSGDAYIAVSYEYSYGHVWRNFGILIGFLIAFMLMYFAAIEINSATSSTAEMLVFQRGKVPESVAKTIDPEVSDPEKAAAKEAQVHERSVGAIEPQKSVFTWRDVHYEVKIKNETRTLLDNVSGWVKPGTLTALMGVSGAGKTTLLDVLAQRTTMGVITGDMFVNGKPLDASFQRSTGYVQQQDLHLQTSTVRESLRFSAMLRRPKSVSVQEKYDFVEEVIRMLNMEDFADAVVGVPGEGLNVEQRKLLTIGVELAAKPKLLLFLDEPTSGLDSQSSWAICSFLRKLADAGQAILCTIHQPSATLFQEFDRLLFLAKGGKTVYFGDIGPNSDTLLEYFERNGARHCGDDENPAEYMLDIVNKGSSGQGIDWHEVWKSSPEAQAVRTHMDEIHEQTRDIQDGTEHDSHAFSEFAAPFSLQLKTVTVRLFQQYWRMPAYIMAKWVLGLAAGLFIGFSFYQQPGRTTQASMFNVLYGIFMVTTIFTTLVQQIQPLFVTQRALYEVRERPSKAYSWKAFMIANIVVEIPYQVITGIITFACVYYPTAGIQSSDRQGLTLLYFVQFFVYASTFAHMTIAALPDEETAAAINTLLVVMSIMFSGVLQPASAMPGFWIFMYRVSPFTYWIGGLVATELHDRQIQCSSSEMSVFNPPSGMTCQQYLTPYFQAGAPGTLQNPSATADCQYCGVKVADQFLSQVDISWDDRWRNWGFVWAYVVFNVFVTILAYWFFRVRKSGGKKGD</sequence>
<evidence type="ECO:0000256" key="1">
    <source>
        <dbReference type="ARBA" id="ARBA00004141"/>
    </source>
</evidence>
<feature type="transmembrane region" description="Helical" evidence="10">
    <location>
        <begin position="1205"/>
        <end position="1230"/>
    </location>
</feature>
<dbReference type="CDD" id="cd03232">
    <property type="entry name" value="ABCG_PDR_domain2"/>
    <property type="match status" value="1"/>
</dbReference>
<dbReference type="CDD" id="cd03233">
    <property type="entry name" value="ABCG_PDR_domain1"/>
    <property type="match status" value="1"/>
</dbReference>
<feature type="transmembrane region" description="Helical" evidence="10">
    <location>
        <begin position="754"/>
        <end position="775"/>
    </location>
</feature>
<feature type="transmembrane region" description="Helical" evidence="10">
    <location>
        <begin position="509"/>
        <end position="531"/>
    </location>
</feature>
<dbReference type="GO" id="GO:0016020">
    <property type="term" value="C:membrane"/>
    <property type="evidence" value="ECO:0007669"/>
    <property type="project" value="UniProtKB-SubCell"/>
</dbReference>
<dbReference type="Pfam" id="PF06422">
    <property type="entry name" value="PDR_CDR"/>
    <property type="match status" value="2"/>
</dbReference>
<keyword evidence="4 10" id="KW-0812">Transmembrane</keyword>
<comment type="caution">
    <text evidence="12">The sequence shown here is derived from an EMBL/GenBank/DDBJ whole genome shotgun (WGS) entry which is preliminary data.</text>
</comment>
<dbReference type="GO" id="GO:0016887">
    <property type="term" value="F:ATP hydrolysis activity"/>
    <property type="evidence" value="ECO:0007669"/>
    <property type="project" value="InterPro"/>
</dbReference>
<gene>
    <name evidence="12" type="ORF">NKR19_g5989</name>
</gene>
<name>A0AA38RPP5_9PEZI</name>
<dbReference type="InterPro" id="IPR017871">
    <property type="entry name" value="ABC_transporter-like_CS"/>
</dbReference>
<dbReference type="PROSITE" id="PS00211">
    <property type="entry name" value="ABC_TRANSPORTER_1"/>
    <property type="match status" value="1"/>
</dbReference>
<comment type="similarity">
    <text evidence="2">Belongs to the ABC transporter superfamily. ABCG family. PDR (TC 3.A.1.205) subfamily.</text>
</comment>
<comment type="subcellular location">
    <subcellularLocation>
        <location evidence="1">Membrane</location>
        <topology evidence="1">Multi-pass membrane protein</topology>
    </subcellularLocation>
</comment>
<evidence type="ECO:0000256" key="4">
    <source>
        <dbReference type="ARBA" id="ARBA00022692"/>
    </source>
</evidence>
<dbReference type="Pfam" id="PF19055">
    <property type="entry name" value="ABC2_membrane_7"/>
    <property type="match status" value="1"/>
</dbReference>
<evidence type="ECO:0000256" key="8">
    <source>
        <dbReference type="ARBA" id="ARBA00023136"/>
    </source>
</evidence>
<dbReference type="PANTHER" id="PTHR19241">
    <property type="entry name" value="ATP-BINDING CASSETTE TRANSPORTER"/>
    <property type="match status" value="1"/>
</dbReference>
<feature type="transmembrane region" description="Helical" evidence="10">
    <location>
        <begin position="586"/>
        <end position="609"/>
    </location>
</feature>
<feature type="transmembrane region" description="Helical" evidence="10">
    <location>
        <begin position="652"/>
        <end position="672"/>
    </location>
</feature>
<keyword evidence="7 10" id="KW-1133">Transmembrane helix</keyword>
<dbReference type="Pfam" id="PF00005">
    <property type="entry name" value="ABC_tran"/>
    <property type="match status" value="2"/>
</dbReference>
<dbReference type="InterPro" id="IPR010929">
    <property type="entry name" value="PDR_CDR_ABC"/>
</dbReference>
<dbReference type="EMBL" id="JANBVN010000087">
    <property type="protein sequence ID" value="KAJ9148215.1"/>
    <property type="molecule type" value="Genomic_DNA"/>
</dbReference>
<dbReference type="InterPro" id="IPR029481">
    <property type="entry name" value="ABC_trans_N"/>
</dbReference>
<dbReference type="InterPro" id="IPR003593">
    <property type="entry name" value="AAA+_ATPase"/>
</dbReference>
<keyword evidence="5" id="KW-0547">Nucleotide-binding</keyword>